<dbReference type="InterPro" id="IPR042187">
    <property type="entry name" value="Flagellin_C_sub2"/>
</dbReference>
<dbReference type="PANTHER" id="PTHR42792:SF2">
    <property type="entry name" value="FLAGELLIN"/>
    <property type="match status" value="1"/>
</dbReference>
<accession>F6CZK6</accession>
<organism evidence="8 9">
    <name type="scientific">Marinomonas posidonica (strain CECT 7376 / NCIMB 14433 / IVIA-Po-181)</name>
    <dbReference type="NCBI Taxonomy" id="491952"/>
    <lineage>
        <taxon>Bacteria</taxon>
        <taxon>Pseudomonadati</taxon>
        <taxon>Pseudomonadota</taxon>
        <taxon>Gammaproteobacteria</taxon>
        <taxon>Oceanospirillales</taxon>
        <taxon>Oceanospirillaceae</taxon>
        <taxon>Marinomonas</taxon>
    </lineage>
</organism>
<dbReference type="InterPro" id="IPR046358">
    <property type="entry name" value="Flagellin_C"/>
</dbReference>
<evidence type="ECO:0000313" key="9">
    <source>
        <dbReference type="Proteomes" id="UP000009230"/>
    </source>
</evidence>
<evidence type="ECO:0000256" key="2">
    <source>
        <dbReference type="ARBA" id="ARBA00022525"/>
    </source>
</evidence>
<dbReference type="GO" id="GO:0005576">
    <property type="term" value="C:extracellular region"/>
    <property type="evidence" value="ECO:0007669"/>
    <property type="project" value="UniProtKB-SubCell"/>
</dbReference>
<feature type="region of interest" description="Disordered" evidence="5">
    <location>
        <begin position="207"/>
        <end position="245"/>
    </location>
</feature>
<dbReference type="InterPro" id="IPR001492">
    <property type="entry name" value="Flagellin"/>
</dbReference>
<dbReference type="GO" id="GO:0009288">
    <property type="term" value="C:bacterial-type flagellum"/>
    <property type="evidence" value="ECO:0007669"/>
    <property type="project" value="UniProtKB-SubCell"/>
</dbReference>
<sequence length="343" mass="36200">MALYVNTNTSSINAQRQLMNSSKSLDTSFQRLSSGLRINSAADDAAGLQVSNRLTSQVNGLNQAVRNANDGISVAQTAEGALDETTNMLQRMRTLSIQSANGSNSDDDRKALQQEVTQLSTEIDRIASDTTFGGRALLDGSYNGVYQVGADANQTISFDLSQGENQDYAGNGGFTMAGLSSNAEEEAQYQAEVDSYDARVADYEASKAAAEANGEEFDGTPPAMPEPPASRSSSFGDTEEGFGTPSVTSMQNAQSMIDILDNMIAAVGSKRAELGAIQNRLGSSISNLSNISENVSAARSRVRDADFAEETAQLTSSQILQQASSSILAQANQRPQTALSLLG</sequence>
<dbReference type="Pfam" id="PF00669">
    <property type="entry name" value="Flagellin_N"/>
    <property type="match status" value="1"/>
</dbReference>
<evidence type="ECO:0000256" key="3">
    <source>
        <dbReference type="ARBA" id="ARBA00023143"/>
    </source>
</evidence>
<evidence type="ECO:0000259" key="7">
    <source>
        <dbReference type="Pfam" id="PF00700"/>
    </source>
</evidence>
<dbReference type="HOGENOM" id="CLU_011142_2_0_6"/>
<keyword evidence="9" id="KW-1185">Reference proteome</keyword>
<dbReference type="InterPro" id="IPR001029">
    <property type="entry name" value="Flagellin_N"/>
</dbReference>
<proteinExistence type="inferred from homology"/>
<reference evidence="8 9" key="1">
    <citation type="journal article" date="2012" name="Stand. Genomic Sci.">
        <title>Complete genome sequence of Marinomonas posidonica type strain (IVIA-Po-181(T)).</title>
        <authorList>
            <person name="Lucas-Elio P."/>
            <person name="Goodwin L."/>
            <person name="Woyke T."/>
            <person name="Pitluck S."/>
            <person name="Nolan M."/>
            <person name="Kyrpides N.C."/>
            <person name="Detter J.C."/>
            <person name="Copeland A."/>
            <person name="Lu M."/>
            <person name="Bruce D."/>
            <person name="Detter C."/>
            <person name="Tapia R."/>
            <person name="Han S."/>
            <person name="Land M.L."/>
            <person name="Ivanova N."/>
            <person name="Mikhailova N."/>
            <person name="Johnston A.W."/>
            <person name="Sanchez-Amat A."/>
        </authorList>
    </citation>
    <scope>NUCLEOTIDE SEQUENCE [LARGE SCALE GENOMIC DNA]</scope>
    <source>
        <strain evidence="9">CECT 7376 / NCIMB 14433 / IVIA-Po-181</strain>
    </source>
</reference>
<dbReference type="STRING" id="491952.Mar181_2787"/>
<evidence type="ECO:0000313" key="8">
    <source>
        <dbReference type="EMBL" id="AEF55818.1"/>
    </source>
</evidence>
<comment type="subcellular location">
    <subcellularLocation>
        <location evidence="4">Secreted</location>
    </subcellularLocation>
    <subcellularLocation>
        <location evidence="4">Bacterial flagellum</location>
    </subcellularLocation>
</comment>
<dbReference type="KEGG" id="mpc:Mar181_2787"/>
<keyword evidence="8" id="KW-0966">Cell projection</keyword>
<dbReference type="EMBL" id="CP002771">
    <property type="protein sequence ID" value="AEF55818.1"/>
    <property type="molecule type" value="Genomic_DNA"/>
</dbReference>
<evidence type="ECO:0000259" key="6">
    <source>
        <dbReference type="Pfam" id="PF00669"/>
    </source>
</evidence>
<keyword evidence="3 4" id="KW-0975">Bacterial flagellum</keyword>
<dbReference type="Gene3D" id="1.20.1330.10">
    <property type="entry name" value="f41 fragment of flagellin, N-terminal domain"/>
    <property type="match status" value="1"/>
</dbReference>
<dbReference type="GO" id="GO:0005198">
    <property type="term" value="F:structural molecule activity"/>
    <property type="evidence" value="ECO:0007669"/>
    <property type="project" value="UniProtKB-UniRule"/>
</dbReference>
<keyword evidence="8" id="KW-0282">Flagellum</keyword>
<dbReference type="RefSeq" id="WP_013797290.1">
    <property type="nucleotide sequence ID" value="NC_015559.1"/>
</dbReference>
<feature type="domain" description="Flagellin C-terminal" evidence="7">
    <location>
        <begin position="257"/>
        <end position="342"/>
    </location>
</feature>
<comment type="similarity">
    <text evidence="1 4">Belongs to the bacterial flagellin family.</text>
</comment>
<dbReference type="AlphaFoldDB" id="F6CZK6"/>
<dbReference type="Proteomes" id="UP000009230">
    <property type="component" value="Chromosome"/>
</dbReference>
<evidence type="ECO:0000256" key="5">
    <source>
        <dbReference type="SAM" id="MobiDB-lite"/>
    </source>
</evidence>
<keyword evidence="2 4" id="KW-0964">Secreted</keyword>
<evidence type="ECO:0000256" key="1">
    <source>
        <dbReference type="ARBA" id="ARBA00005709"/>
    </source>
</evidence>
<dbReference type="PANTHER" id="PTHR42792">
    <property type="entry name" value="FLAGELLIN"/>
    <property type="match status" value="1"/>
</dbReference>
<dbReference type="Pfam" id="PF00700">
    <property type="entry name" value="Flagellin_C"/>
    <property type="match status" value="1"/>
</dbReference>
<dbReference type="Gene3D" id="6.10.10.10">
    <property type="entry name" value="Flagellar export chaperone, C-terminal domain"/>
    <property type="match status" value="1"/>
</dbReference>
<protein>
    <recommendedName>
        <fullName evidence="4">Flagellin</fullName>
    </recommendedName>
</protein>
<gene>
    <name evidence="8" type="ordered locus">Mar181_2787</name>
</gene>
<name>F6CZK6_MARPP</name>
<dbReference type="eggNOG" id="COG1344">
    <property type="taxonomic scope" value="Bacteria"/>
</dbReference>
<dbReference type="OrthoDB" id="9796789at2"/>
<keyword evidence="8" id="KW-0969">Cilium</keyword>
<comment type="function">
    <text evidence="4">Flagellin is the subunit protein which polymerizes to form the filaments of bacterial flagella.</text>
</comment>
<dbReference type="SUPFAM" id="SSF64518">
    <property type="entry name" value="Phase 1 flagellin"/>
    <property type="match status" value="1"/>
</dbReference>
<evidence type="ECO:0000256" key="4">
    <source>
        <dbReference type="RuleBase" id="RU362073"/>
    </source>
</evidence>
<dbReference type="PRINTS" id="PR00207">
    <property type="entry name" value="FLAGELLIN"/>
</dbReference>
<feature type="domain" description="Flagellin N-terminal" evidence="6">
    <location>
        <begin position="5"/>
        <end position="141"/>
    </location>
</feature>